<reference evidence="2" key="1">
    <citation type="journal article" date="2023" name="Nat. Plants">
        <title>Single-cell RNA sequencing provides a high-resolution roadmap for understanding the multicellular compartmentation of specialized metabolism.</title>
        <authorList>
            <person name="Sun S."/>
            <person name="Shen X."/>
            <person name="Li Y."/>
            <person name="Li Y."/>
            <person name="Wang S."/>
            <person name="Li R."/>
            <person name="Zhang H."/>
            <person name="Shen G."/>
            <person name="Guo B."/>
            <person name="Wei J."/>
            <person name="Xu J."/>
            <person name="St-Pierre B."/>
            <person name="Chen S."/>
            <person name="Sun C."/>
        </authorList>
    </citation>
    <scope>NUCLEOTIDE SEQUENCE [LARGE SCALE GENOMIC DNA]</scope>
</reference>
<evidence type="ECO:0000313" key="2">
    <source>
        <dbReference type="Proteomes" id="UP001060085"/>
    </source>
</evidence>
<dbReference type="EMBL" id="CM044708">
    <property type="protein sequence ID" value="KAI5647516.1"/>
    <property type="molecule type" value="Genomic_DNA"/>
</dbReference>
<evidence type="ECO:0000313" key="1">
    <source>
        <dbReference type="EMBL" id="KAI5647516.1"/>
    </source>
</evidence>
<dbReference type="Proteomes" id="UP001060085">
    <property type="component" value="Linkage Group LG08"/>
</dbReference>
<keyword evidence="2" id="KW-1185">Reference proteome</keyword>
<accession>A0ACB9ZL19</accession>
<name>A0ACB9ZL19_CATRO</name>
<proteinExistence type="predicted"/>
<comment type="caution">
    <text evidence="1">The sequence shown here is derived from an EMBL/GenBank/DDBJ whole genome shotgun (WGS) entry which is preliminary data.</text>
</comment>
<organism evidence="1 2">
    <name type="scientific">Catharanthus roseus</name>
    <name type="common">Madagascar periwinkle</name>
    <name type="synonym">Vinca rosea</name>
    <dbReference type="NCBI Taxonomy" id="4058"/>
    <lineage>
        <taxon>Eukaryota</taxon>
        <taxon>Viridiplantae</taxon>
        <taxon>Streptophyta</taxon>
        <taxon>Embryophyta</taxon>
        <taxon>Tracheophyta</taxon>
        <taxon>Spermatophyta</taxon>
        <taxon>Magnoliopsida</taxon>
        <taxon>eudicotyledons</taxon>
        <taxon>Gunneridae</taxon>
        <taxon>Pentapetalae</taxon>
        <taxon>asterids</taxon>
        <taxon>lamiids</taxon>
        <taxon>Gentianales</taxon>
        <taxon>Apocynaceae</taxon>
        <taxon>Rauvolfioideae</taxon>
        <taxon>Vinceae</taxon>
        <taxon>Catharanthinae</taxon>
        <taxon>Catharanthus</taxon>
    </lineage>
</organism>
<gene>
    <name evidence="1" type="ORF">M9H77_33521</name>
</gene>
<protein>
    <submittedName>
        <fullName evidence="1">Uncharacterized protein</fullName>
    </submittedName>
</protein>
<sequence>MDIIRGRVVDPVKAYFGKYRWSLENLESMDDYGDVPPFVMNHLKHVYFCLAFVLSSSAVGSVLHFFRRIGGLTTVLGFVVCLKLFSSTPPQNEWKRIYLLIAAALFKGASVDFLLRPFINVEGFIITVLVGSSLAFVCFAGAARNCERQRGHTYSFGVLDTLIACTYWLFAAVKIFDGEYPYTVLVMLTLQGDCYFSGHCIMFFTDMPAIFYHQSSPKLKLISRIIDILPVPGAE</sequence>